<gene>
    <name evidence="2" type="ORF">A8145_17750</name>
</gene>
<name>A0AA91J2T4_RHILI</name>
<evidence type="ECO:0000256" key="1">
    <source>
        <dbReference type="SAM" id="Phobius"/>
    </source>
</evidence>
<dbReference type="Proteomes" id="UP000093737">
    <property type="component" value="Unassembled WGS sequence"/>
</dbReference>
<keyword evidence="1" id="KW-1133">Transmembrane helix</keyword>
<evidence type="ECO:0000313" key="2">
    <source>
        <dbReference type="EMBL" id="OBQ65964.1"/>
    </source>
</evidence>
<comment type="caution">
    <text evidence="2">The sequence shown here is derived from an EMBL/GenBank/DDBJ whole genome shotgun (WGS) entry which is preliminary data.</text>
</comment>
<dbReference type="EMBL" id="LYTK01000012">
    <property type="protein sequence ID" value="OBQ65964.1"/>
    <property type="molecule type" value="Genomic_DNA"/>
</dbReference>
<dbReference type="RefSeq" id="WP_056575882.1">
    <property type="nucleotide sequence ID" value="NZ_CP033334.1"/>
</dbReference>
<organism evidence="2 3">
    <name type="scientific">Rhizobium loti</name>
    <name type="common">Mesorhizobium loti</name>
    <dbReference type="NCBI Taxonomy" id="381"/>
    <lineage>
        <taxon>Bacteria</taxon>
        <taxon>Pseudomonadati</taxon>
        <taxon>Pseudomonadota</taxon>
        <taxon>Alphaproteobacteria</taxon>
        <taxon>Hyphomicrobiales</taxon>
        <taxon>Phyllobacteriaceae</taxon>
        <taxon>Mesorhizobium</taxon>
    </lineage>
</organism>
<keyword evidence="1" id="KW-0812">Transmembrane</keyword>
<reference evidence="2 3" key="1">
    <citation type="submission" date="2016-05" db="EMBL/GenBank/DDBJ databases">
        <authorList>
            <person name="Ramsay J.P."/>
        </authorList>
    </citation>
    <scope>NUCLEOTIDE SEQUENCE [LARGE SCALE GENOMIC DNA]</scope>
    <source>
        <strain evidence="2 3">NZP2042</strain>
    </source>
</reference>
<keyword evidence="1" id="KW-0472">Membrane</keyword>
<evidence type="ECO:0000313" key="3">
    <source>
        <dbReference type="Proteomes" id="UP000093737"/>
    </source>
</evidence>
<accession>A0AA91J2T4</accession>
<sequence length="102" mass="11311">MRRLETIQTVAENRAACRVEISFELIAANLATEPPATVPTPPMTAAAMPILKSQDRMFVFVPMVVAVCFRYVNFASGPYPDHAARPDVLLQIGFEIDFVPFI</sequence>
<dbReference type="AlphaFoldDB" id="A0AA91J2T4"/>
<feature type="transmembrane region" description="Helical" evidence="1">
    <location>
        <begin position="57"/>
        <end position="76"/>
    </location>
</feature>
<proteinExistence type="predicted"/>
<protein>
    <submittedName>
        <fullName evidence="2">Uncharacterized protein</fullName>
    </submittedName>
</protein>